<dbReference type="Pfam" id="PF09976">
    <property type="entry name" value="TPR_21"/>
    <property type="match status" value="1"/>
</dbReference>
<dbReference type="SUPFAM" id="SSF48452">
    <property type="entry name" value="TPR-like"/>
    <property type="match status" value="1"/>
</dbReference>
<dbReference type="PANTHER" id="PTHR30483">
    <property type="entry name" value="LEUCINE-SPECIFIC-BINDING PROTEIN"/>
    <property type="match status" value="1"/>
</dbReference>
<evidence type="ECO:0000256" key="1">
    <source>
        <dbReference type="ARBA" id="ARBA00010062"/>
    </source>
</evidence>
<evidence type="ECO:0000313" key="7">
    <source>
        <dbReference type="Proteomes" id="UP001179121"/>
    </source>
</evidence>
<dbReference type="SUPFAM" id="SSF53822">
    <property type="entry name" value="Periplasmic binding protein-like I"/>
    <property type="match status" value="1"/>
</dbReference>
<proteinExistence type="inferred from homology"/>
<sequence>MPSILLRPSRLLRTTVPDRLARTAGLILIAVFCLLVPIPLAAAPSPPGPTDGARTQLSRAAATMDKAKRLIESQRPDEALALLKPFVNLSPRPAQADQAYLLMAAAYRGMNQHAEAVAALNFFLSEFPTSPLLDRAKMLLATEHAALGHSDQALPLLAEIRSQTADVATKRDALLLTGDILAQKRDSHRAIQAWLEEMELAQPEQRSGTAARIQALIRDKLDRRALMQVRDTYPTSFPGDVALIRLIEWHTARGEDHLAERQLRLFLQRFPSHDYAAKAADLLNGLAAKLKSSQAVLVALLPLSGKLAPFGTEVLNGIQLALEKAKEVHGQTSVGLIVKDSAAPRGGLAQDLADTLEEYHPVAVIGPLLSKHLPVVAEVAARTDTPAITPSATAADVRRYGSWLFSTALTYSHQAKRLASYATEQLGYRRVSVLYPDTPYGRELAQLFSQELIQHGGEVIATESYKEGDTDFGQAIKRLKAQDLKKYGMTTPVVTSKGQKRDLYSPGFDAVFVPGRAMDITLLSPQLVFHDVKVPLLGTSSWNATPAPTVNEPALEGSVFVDGFFSESPDPAVQEFVDRYRQRFQASPTAFAAQAFDAAGVVLDALRKGATSGQAVREYLQTHPDLPTLGGPAHFDGSGTLVRRIFVIGIKGGRLVQIE</sequence>
<keyword evidence="7" id="KW-1185">Reference proteome</keyword>
<dbReference type="Gene3D" id="3.40.50.2300">
    <property type="match status" value="2"/>
</dbReference>
<feature type="domain" description="Ancillary SecYEG translocon subunit/Cell division coordinator CpoB TPR" evidence="4">
    <location>
        <begin position="54"/>
        <end position="216"/>
    </location>
</feature>
<dbReference type="PANTHER" id="PTHR30483:SF6">
    <property type="entry name" value="PERIPLASMIC BINDING PROTEIN OF ABC TRANSPORTER FOR NATURAL AMINO ACIDS"/>
    <property type="match status" value="1"/>
</dbReference>
<evidence type="ECO:0000256" key="3">
    <source>
        <dbReference type="SAM" id="Phobius"/>
    </source>
</evidence>
<dbReference type="Gene3D" id="1.25.40.10">
    <property type="entry name" value="Tetratricopeptide repeat domain"/>
    <property type="match status" value="1"/>
</dbReference>
<accession>A0AA86N1M8</accession>
<feature type="transmembrane region" description="Helical" evidence="3">
    <location>
        <begin position="20"/>
        <end position="40"/>
    </location>
</feature>
<dbReference type="EMBL" id="OX365700">
    <property type="protein sequence ID" value="CAI4033058.1"/>
    <property type="molecule type" value="Genomic_DNA"/>
</dbReference>
<keyword evidence="3" id="KW-0472">Membrane</keyword>
<dbReference type="InterPro" id="IPR018704">
    <property type="entry name" value="SecYEG/CpoB_TPR"/>
</dbReference>
<evidence type="ECO:0000313" key="6">
    <source>
        <dbReference type="EMBL" id="CAI4033058.1"/>
    </source>
</evidence>
<dbReference type="Pfam" id="PF13458">
    <property type="entry name" value="Peripla_BP_6"/>
    <property type="match status" value="1"/>
</dbReference>
<evidence type="ECO:0000256" key="2">
    <source>
        <dbReference type="ARBA" id="ARBA00022729"/>
    </source>
</evidence>
<name>A0AA86N1M8_9BACT</name>
<keyword evidence="3" id="KW-0812">Transmembrane</keyword>
<feature type="domain" description="Leucine-binding protein" evidence="5">
    <location>
        <begin position="299"/>
        <end position="653"/>
    </location>
</feature>
<dbReference type="InterPro" id="IPR028082">
    <property type="entry name" value="Peripla_BP_I"/>
</dbReference>
<keyword evidence="3" id="KW-1133">Transmembrane helix</keyword>
<evidence type="ECO:0000259" key="4">
    <source>
        <dbReference type="Pfam" id="PF09976"/>
    </source>
</evidence>
<dbReference type="InterPro" id="IPR028081">
    <property type="entry name" value="Leu-bd"/>
</dbReference>
<dbReference type="InterPro" id="IPR051010">
    <property type="entry name" value="BCAA_transport"/>
</dbReference>
<keyword evidence="2" id="KW-0732">Signal</keyword>
<reference evidence="6" key="1">
    <citation type="submission" date="2022-10" db="EMBL/GenBank/DDBJ databases">
        <authorList>
            <person name="Koch H."/>
        </authorList>
    </citation>
    <scope>NUCLEOTIDE SEQUENCE</scope>
    <source>
        <strain evidence="6">DNF</strain>
    </source>
</reference>
<protein>
    <submittedName>
        <fullName evidence="6">Tetratricopeptide repeat protein</fullName>
    </submittedName>
</protein>
<gene>
    <name evidence="6" type="ORF">DNFV4_03490</name>
</gene>
<dbReference type="PROSITE" id="PS50096">
    <property type="entry name" value="IQ"/>
    <property type="match status" value="1"/>
</dbReference>
<dbReference type="AlphaFoldDB" id="A0AA86N1M8"/>
<dbReference type="Proteomes" id="UP001179121">
    <property type="component" value="Chromosome"/>
</dbReference>
<organism evidence="6 7">
    <name type="scientific">Nitrospira tepida</name>
    <dbReference type="NCBI Taxonomy" id="2973512"/>
    <lineage>
        <taxon>Bacteria</taxon>
        <taxon>Pseudomonadati</taxon>
        <taxon>Nitrospirota</taxon>
        <taxon>Nitrospiria</taxon>
        <taxon>Nitrospirales</taxon>
        <taxon>Nitrospiraceae</taxon>
        <taxon>Nitrospira</taxon>
    </lineage>
</organism>
<comment type="similarity">
    <text evidence="1">Belongs to the leucine-binding protein family.</text>
</comment>
<dbReference type="RefSeq" id="WP_289269939.1">
    <property type="nucleotide sequence ID" value="NZ_OX365700.1"/>
</dbReference>
<dbReference type="KEGG" id="nti:DNFV4_03490"/>
<evidence type="ECO:0000259" key="5">
    <source>
        <dbReference type="Pfam" id="PF13458"/>
    </source>
</evidence>
<dbReference type="InterPro" id="IPR011990">
    <property type="entry name" value="TPR-like_helical_dom_sf"/>
</dbReference>